<dbReference type="AlphaFoldDB" id="A0A5M3N282"/>
<dbReference type="Proteomes" id="UP000053558">
    <property type="component" value="Unassembled WGS sequence"/>
</dbReference>
<protein>
    <submittedName>
        <fullName evidence="4">Uncharacterized protein</fullName>
    </submittedName>
</protein>
<comment type="caution">
    <text evidence="4">The sequence shown here is derived from an EMBL/GenBank/DDBJ whole genome shotgun (WGS) entry which is preliminary data.</text>
</comment>
<evidence type="ECO:0000313" key="4">
    <source>
        <dbReference type="EMBL" id="EIW85492.1"/>
    </source>
</evidence>
<evidence type="ECO:0000256" key="3">
    <source>
        <dbReference type="SAM" id="SignalP"/>
    </source>
</evidence>
<feature type="region of interest" description="Disordered" evidence="1">
    <location>
        <begin position="121"/>
        <end position="233"/>
    </location>
</feature>
<keyword evidence="2" id="KW-0472">Membrane</keyword>
<keyword evidence="5" id="KW-1185">Reference proteome</keyword>
<evidence type="ECO:0000313" key="5">
    <source>
        <dbReference type="Proteomes" id="UP000053558"/>
    </source>
</evidence>
<feature type="chain" id="PRO_5024410933" evidence="3">
    <location>
        <begin position="25"/>
        <end position="396"/>
    </location>
</feature>
<keyword evidence="3" id="KW-0732">Signal</keyword>
<feature type="compositionally biased region" description="Low complexity" evidence="1">
    <location>
        <begin position="147"/>
        <end position="170"/>
    </location>
</feature>
<keyword evidence="2" id="KW-0812">Transmembrane</keyword>
<proteinExistence type="predicted"/>
<name>A0A5M3N282_CONPW</name>
<sequence length="396" mass="41845">MRPSLFSTPTFVFTLVSLSTLTFADDSNGRITDTRPSSAIPIPTDSWRQTPTSPTQTLAKRSSPSLRSLAPIIGGAAGAGLVLIALLLLAVCYFRKHRHRRGRVFRVEPFKVEQLSLDAEMGTATPSTPGKWQLVSRVMDGGGGGSNTSNGGSSGGPSSYPSSSSPGFPSDVHCTFAPDTQTQPHRHPQSQTRPELVVRIEPRSHEHTPSPSPIPRSALSNPDSVQPGSIASDASLSDDEVRLVKSLYLCGVEPGVVAQVIRSMLDGKARSVTAHAHPHTQGQGHGHGQGHGQGHDVGVAIGSLEDVQHRDGPLRFATPCELEDAGVAVPGPGATAIARAGPDSQMHFLDLDPALDPNANVDAVWKAKEREAELQRMGSMTTQKSAAPSYTTNPQV</sequence>
<dbReference type="KEGG" id="cput:CONPUDRAFT_162678"/>
<feature type="compositionally biased region" description="Polar residues" evidence="1">
    <location>
        <begin position="378"/>
        <end position="396"/>
    </location>
</feature>
<feature type="compositionally biased region" description="Gly residues" evidence="1">
    <location>
        <begin position="283"/>
        <end position="292"/>
    </location>
</feature>
<feature type="region of interest" description="Disordered" evidence="1">
    <location>
        <begin position="32"/>
        <end position="64"/>
    </location>
</feature>
<feature type="compositionally biased region" description="Polar residues" evidence="1">
    <location>
        <begin position="218"/>
        <end position="233"/>
    </location>
</feature>
<dbReference type="RefSeq" id="XP_007764960.1">
    <property type="nucleotide sequence ID" value="XM_007766770.1"/>
</dbReference>
<feature type="region of interest" description="Disordered" evidence="1">
    <location>
        <begin position="270"/>
        <end position="297"/>
    </location>
</feature>
<feature type="transmembrane region" description="Helical" evidence="2">
    <location>
        <begin position="72"/>
        <end position="94"/>
    </location>
</feature>
<dbReference type="GeneID" id="19204755"/>
<evidence type="ECO:0000256" key="2">
    <source>
        <dbReference type="SAM" id="Phobius"/>
    </source>
</evidence>
<dbReference type="EMBL" id="JH711574">
    <property type="protein sequence ID" value="EIW85492.1"/>
    <property type="molecule type" value="Genomic_DNA"/>
</dbReference>
<evidence type="ECO:0000256" key="1">
    <source>
        <dbReference type="SAM" id="MobiDB-lite"/>
    </source>
</evidence>
<feature type="region of interest" description="Disordered" evidence="1">
    <location>
        <begin position="374"/>
        <end position="396"/>
    </location>
</feature>
<feature type="signal peptide" evidence="3">
    <location>
        <begin position="1"/>
        <end position="24"/>
    </location>
</feature>
<gene>
    <name evidence="4" type="ORF">CONPUDRAFT_162678</name>
</gene>
<feature type="compositionally biased region" description="Basic and acidic residues" evidence="1">
    <location>
        <begin position="196"/>
        <end position="208"/>
    </location>
</feature>
<organism evidence="4 5">
    <name type="scientific">Coniophora puteana (strain RWD-64-598)</name>
    <name type="common">Brown rot fungus</name>
    <dbReference type="NCBI Taxonomy" id="741705"/>
    <lineage>
        <taxon>Eukaryota</taxon>
        <taxon>Fungi</taxon>
        <taxon>Dikarya</taxon>
        <taxon>Basidiomycota</taxon>
        <taxon>Agaricomycotina</taxon>
        <taxon>Agaricomycetes</taxon>
        <taxon>Agaricomycetidae</taxon>
        <taxon>Boletales</taxon>
        <taxon>Coniophorineae</taxon>
        <taxon>Coniophoraceae</taxon>
        <taxon>Coniophora</taxon>
    </lineage>
</organism>
<feature type="compositionally biased region" description="Polar residues" evidence="1">
    <location>
        <begin position="46"/>
        <end position="64"/>
    </location>
</feature>
<feature type="compositionally biased region" description="Polar residues" evidence="1">
    <location>
        <begin position="178"/>
        <end position="193"/>
    </location>
</feature>
<reference evidence="5" key="1">
    <citation type="journal article" date="2012" name="Science">
        <title>The Paleozoic origin of enzymatic lignin decomposition reconstructed from 31 fungal genomes.</title>
        <authorList>
            <person name="Floudas D."/>
            <person name="Binder M."/>
            <person name="Riley R."/>
            <person name="Barry K."/>
            <person name="Blanchette R.A."/>
            <person name="Henrissat B."/>
            <person name="Martinez A.T."/>
            <person name="Otillar R."/>
            <person name="Spatafora J.W."/>
            <person name="Yadav J.S."/>
            <person name="Aerts A."/>
            <person name="Benoit I."/>
            <person name="Boyd A."/>
            <person name="Carlson A."/>
            <person name="Copeland A."/>
            <person name="Coutinho P.M."/>
            <person name="de Vries R.P."/>
            <person name="Ferreira P."/>
            <person name="Findley K."/>
            <person name="Foster B."/>
            <person name="Gaskell J."/>
            <person name="Glotzer D."/>
            <person name="Gorecki P."/>
            <person name="Heitman J."/>
            <person name="Hesse C."/>
            <person name="Hori C."/>
            <person name="Igarashi K."/>
            <person name="Jurgens J.A."/>
            <person name="Kallen N."/>
            <person name="Kersten P."/>
            <person name="Kohler A."/>
            <person name="Kuees U."/>
            <person name="Kumar T.K.A."/>
            <person name="Kuo A."/>
            <person name="LaButti K."/>
            <person name="Larrondo L.F."/>
            <person name="Lindquist E."/>
            <person name="Ling A."/>
            <person name="Lombard V."/>
            <person name="Lucas S."/>
            <person name="Lundell T."/>
            <person name="Martin R."/>
            <person name="McLaughlin D.J."/>
            <person name="Morgenstern I."/>
            <person name="Morin E."/>
            <person name="Murat C."/>
            <person name="Nagy L.G."/>
            <person name="Nolan M."/>
            <person name="Ohm R.A."/>
            <person name="Patyshakuliyeva A."/>
            <person name="Rokas A."/>
            <person name="Ruiz-Duenas F.J."/>
            <person name="Sabat G."/>
            <person name="Salamov A."/>
            <person name="Samejima M."/>
            <person name="Schmutz J."/>
            <person name="Slot J.C."/>
            <person name="St John F."/>
            <person name="Stenlid J."/>
            <person name="Sun H."/>
            <person name="Sun S."/>
            <person name="Syed K."/>
            <person name="Tsang A."/>
            <person name="Wiebenga A."/>
            <person name="Young D."/>
            <person name="Pisabarro A."/>
            <person name="Eastwood D.C."/>
            <person name="Martin F."/>
            <person name="Cullen D."/>
            <person name="Grigoriev I.V."/>
            <person name="Hibbett D.S."/>
        </authorList>
    </citation>
    <scope>NUCLEOTIDE SEQUENCE [LARGE SCALE GENOMIC DNA]</scope>
    <source>
        <strain evidence="5">RWD-64-598 SS2</strain>
    </source>
</reference>
<accession>A0A5M3N282</accession>
<keyword evidence="2" id="KW-1133">Transmembrane helix</keyword>